<evidence type="ECO:0000313" key="7">
    <source>
        <dbReference type="Proteomes" id="UP000034072"/>
    </source>
</evidence>
<feature type="domain" description="RNA-binding S4" evidence="5">
    <location>
        <begin position="11"/>
        <end position="76"/>
    </location>
</feature>
<dbReference type="SUPFAM" id="SSF55120">
    <property type="entry name" value="Pseudouridine synthase"/>
    <property type="match status" value="1"/>
</dbReference>
<dbReference type="GO" id="GO:0003723">
    <property type="term" value="F:RNA binding"/>
    <property type="evidence" value="ECO:0007669"/>
    <property type="project" value="UniProtKB-KW"/>
</dbReference>
<dbReference type="Pfam" id="PF01479">
    <property type="entry name" value="S4"/>
    <property type="match status" value="1"/>
</dbReference>
<dbReference type="PANTHER" id="PTHR47683:SF2">
    <property type="entry name" value="RNA-BINDING S4 DOMAIN-CONTAINING PROTEIN"/>
    <property type="match status" value="1"/>
</dbReference>
<dbReference type="SMART" id="SM00363">
    <property type="entry name" value="S4"/>
    <property type="match status" value="1"/>
</dbReference>
<accession>A0A0G0QL38</accession>
<dbReference type="InterPro" id="IPR042092">
    <property type="entry name" value="PsdUridine_s_RsuA/RluB/E/F_cat"/>
</dbReference>
<keyword evidence="3" id="KW-0694">RNA-binding</keyword>
<keyword evidence="2 4" id="KW-0413">Isomerase</keyword>
<gene>
    <name evidence="6" type="ORF">UT75_C0001G0018</name>
</gene>
<evidence type="ECO:0000313" key="6">
    <source>
        <dbReference type="EMBL" id="KKR41114.1"/>
    </source>
</evidence>
<dbReference type="EC" id="5.4.99.-" evidence="4"/>
<comment type="similarity">
    <text evidence="1 4">Belongs to the pseudouridine synthase RsuA family.</text>
</comment>
<proteinExistence type="inferred from homology"/>
<evidence type="ECO:0000259" key="5">
    <source>
        <dbReference type="SMART" id="SM00363"/>
    </source>
</evidence>
<dbReference type="InterPro" id="IPR006145">
    <property type="entry name" value="PsdUridine_synth_RsuA/RluA"/>
</dbReference>
<dbReference type="EMBL" id="LBXZ01000001">
    <property type="protein sequence ID" value="KKR41114.1"/>
    <property type="molecule type" value="Genomic_DNA"/>
</dbReference>
<evidence type="ECO:0000256" key="3">
    <source>
        <dbReference type="PROSITE-ProRule" id="PRU00182"/>
    </source>
</evidence>
<dbReference type="SUPFAM" id="SSF55174">
    <property type="entry name" value="Alpha-L RNA-binding motif"/>
    <property type="match status" value="1"/>
</dbReference>
<dbReference type="PROSITE" id="PS01149">
    <property type="entry name" value="PSI_RSU"/>
    <property type="match status" value="1"/>
</dbReference>
<dbReference type="InterPro" id="IPR002942">
    <property type="entry name" value="S4_RNA-bd"/>
</dbReference>
<protein>
    <recommendedName>
        <fullName evidence="4">Pseudouridine synthase</fullName>
        <ecNumber evidence="4">5.4.99.-</ecNumber>
    </recommendedName>
</protein>
<dbReference type="PROSITE" id="PS50889">
    <property type="entry name" value="S4"/>
    <property type="match status" value="1"/>
</dbReference>
<dbReference type="GO" id="GO:0120159">
    <property type="term" value="F:rRNA pseudouridine synthase activity"/>
    <property type="evidence" value="ECO:0007669"/>
    <property type="project" value="UniProtKB-ARBA"/>
</dbReference>
<comment type="caution">
    <text evidence="6">The sequence shown here is derived from an EMBL/GenBank/DDBJ whole genome shotgun (WGS) entry which is preliminary data.</text>
</comment>
<dbReference type="InterPro" id="IPR020094">
    <property type="entry name" value="TruA/RsuA/RluB/E/F_N"/>
</dbReference>
<reference evidence="6 7" key="1">
    <citation type="journal article" date="2015" name="Nature">
        <title>rRNA introns, odd ribosomes, and small enigmatic genomes across a large radiation of phyla.</title>
        <authorList>
            <person name="Brown C.T."/>
            <person name="Hug L.A."/>
            <person name="Thomas B.C."/>
            <person name="Sharon I."/>
            <person name="Castelle C.J."/>
            <person name="Singh A."/>
            <person name="Wilkins M.J."/>
            <person name="Williams K.H."/>
            <person name="Banfield J.F."/>
        </authorList>
    </citation>
    <scope>NUCLEOTIDE SEQUENCE [LARGE SCALE GENOMIC DNA]</scope>
</reference>
<dbReference type="Gene3D" id="3.10.290.10">
    <property type="entry name" value="RNA-binding S4 domain"/>
    <property type="match status" value="1"/>
</dbReference>
<dbReference type="AlphaFoldDB" id="A0A0G0QL38"/>
<dbReference type="Proteomes" id="UP000034072">
    <property type="component" value="Unassembled WGS sequence"/>
</dbReference>
<name>A0A0G0QL38_9BACT</name>
<dbReference type="CDD" id="cd00165">
    <property type="entry name" value="S4"/>
    <property type="match status" value="1"/>
</dbReference>
<dbReference type="InterPro" id="IPR020103">
    <property type="entry name" value="PsdUridine_synth_cat_dom_sf"/>
</dbReference>
<dbReference type="InterPro" id="IPR018496">
    <property type="entry name" value="PsdUridine_synth_RsuA/RluB_CS"/>
</dbReference>
<organism evidence="6 7">
    <name type="scientific">Candidatus Yanofskybacteria bacterium GW2011_GWE2_40_11</name>
    <dbReference type="NCBI Taxonomy" id="1619033"/>
    <lineage>
        <taxon>Bacteria</taxon>
        <taxon>Candidatus Yanofskyibacteriota</taxon>
    </lineage>
</organism>
<sequence length="226" mass="25991">MNKPKENKFPMRINKYLAHKGYSTRLGGDELVRNKMVKINGKVAELGSKVEEKDKVEIIGGDKERKYKYFAYNKPIGQTTEDIVFTEGFPLGRLDKSSHGLILVTDDGRVTDRLLNPDYSHEKEYITYTHDKLPSNFKKRMELGINIEGYITKPCRIDVLGENKFRIVLIEGKKHQIRRMCAALGLRIRDLKRTRIMNIMLGELPDGHKRQIDGKELKDFLGGIGL</sequence>
<dbReference type="Gene3D" id="3.30.70.1560">
    <property type="entry name" value="Alpha-L RNA-binding motif"/>
    <property type="match status" value="1"/>
</dbReference>
<dbReference type="InterPro" id="IPR000748">
    <property type="entry name" value="PsdUridine_synth_RsuA/RluB/E/F"/>
</dbReference>
<dbReference type="InterPro" id="IPR036986">
    <property type="entry name" value="S4_RNA-bd_sf"/>
</dbReference>
<dbReference type="NCBIfam" id="TIGR00093">
    <property type="entry name" value="pseudouridine synthase"/>
    <property type="match status" value="1"/>
</dbReference>
<dbReference type="GO" id="GO:0000455">
    <property type="term" value="P:enzyme-directed rRNA pseudouridine synthesis"/>
    <property type="evidence" value="ECO:0007669"/>
    <property type="project" value="UniProtKB-ARBA"/>
</dbReference>
<evidence type="ECO:0000256" key="4">
    <source>
        <dbReference type="RuleBase" id="RU003887"/>
    </source>
</evidence>
<dbReference type="PANTHER" id="PTHR47683">
    <property type="entry name" value="PSEUDOURIDINE SYNTHASE FAMILY PROTEIN-RELATED"/>
    <property type="match status" value="1"/>
</dbReference>
<dbReference type="Gene3D" id="3.30.70.580">
    <property type="entry name" value="Pseudouridine synthase I, catalytic domain, N-terminal subdomain"/>
    <property type="match status" value="1"/>
</dbReference>
<evidence type="ECO:0000256" key="2">
    <source>
        <dbReference type="ARBA" id="ARBA00023235"/>
    </source>
</evidence>
<dbReference type="Pfam" id="PF00849">
    <property type="entry name" value="PseudoU_synth_2"/>
    <property type="match status" value="1"/>
</dbReference>
<dbReference type="InterPro" id="IPR050343">
    <property type="entry name" value="RsuA_PseudoU_synthase"/>
</dbReference>
<evidence type="ECO:0000256" key="1">
    <source>
        <dbReference type="ARBA" id="ARBA00008348"/>
    </source>
</evidence>